<proteinExistence type="predicted"/>
<protein>
    <submittedName>
        <fullName evidence="2">Uncharacterized protein</fullName>
    </submittedName>
</protein>
<comment type="caution">
    <text evidence="2">The sequence shown here is derived from an EMBL/GenBank/DDBJ whole genome shotgun (WGS) entry which is preliminary data.</text>
</comment>
<dbReference type="EMBL" id="JAPWTK010000486">
    <property type="protein sequence ID" value="KAJ8939458.1"/>
    <property type="molecule type" value="Genomic_DNA"/>
</dbReference>
<reference evidence="2" key="1">
    <citation type="journal article" date="2023" name="Insect Mol. Biol.">
        <title>Genome sequencing provides insights into the evolution of gene families encoding plant cell wall-degrading enzymes in longhorned beetles.</title>
        <authorList>
            <person name="Shin N.R."/>
            <person name="Okamura Y."/>
            <person name="Kirsch R."/>
            <person name="Pauchet Y."/>
        </authorList>
    </citation>
    <scope>NUCLEOTIDE SEQUENCE</scope>
    <source>
        <strain evidence="2">AMC_N1</strain>
    </source>
</reference>
<sequence length="91" mass="10831">MELPLRSPARCELRSVIRSLNAKKVSPIEIHHQWKYTVMDVKNVRKWCREFSEGRENVLDEQRSDRPSLPDSLTTQIEEMPQFQFDRSRSS</sequence>
<organism evidence="2 3">
    <name type="scientific">Aromia moschata</name>
    <dbReference type="NCBI Taxonomy" id="1265417"/>
    <lineage>
        <taxon>Eukaryota</taxon>
        <taxon>Metazoa</taxon>
        <taxon>Ecdysozoa</taxon>
        <taxon>Arthropoda</taxon>
        <taxon>Hexapoda</taxon>
        <taxon>Insecta</taxon>
        <taxon>Pterygota</taxon>
        <taxon>Neoptera</taxon>
        <taxon>Endopterygota</taxon>
        <taxon>Coleoptera</taxon>
        <taxon>Polyphaga</taxon>
        <taxon>Cucujiformia</taxon>
        <taxon>Chrysomeloidea</taxon>
        <taxon>Cerambycidae</taxon>
        <taxon>Cerambycinae</taxon>
        <taxon>Callichromatini</taxon>
        <taxon>Aromia</taxon>
    </lineage>
</organism>
<dbReference type="AlphaFoldDB" id="A0AAV8XLF7"/>
<name>A0AAV8XLF7_9CUCU</name>
<accession>A0AAV8XLF7</accession>
<evidence type="ECO:0000313" key="3">
    <source>
        <dbReference type="Proteomes" id="UP001162162"/>
    </source>
</evidence>
<gene>
    <name evidence="2" type="ORF">NQ318_023084</name>
</gene>
<keyword evidence="3" id="KW-1185">Reference proteome</keyword>
<evidence type="ECO:0000313" key="2">
    <source>
        <dbReference type="EMBL" id="KAJ8939458.1"/>
    </source>
</evidence>
<dbReference type="Proteomes" id="UP001162162">
    <property type="component" value="Unassembled WGS sequence"/>
</dbReference>
<evidence type="ECO:0000256" key="1">
    <source>
        <dbReference type="SAM" id="MobiDB-lite"/>
    </source>
</evidence>
<feature type="region of interest" description="Disordered" evidence="1">
    <location>
        <begin position="58"/>
        <end position="91"/>
    </location>
</feature>
<feature type="compositionally biased region" description="Basic and acidic residues" evidence="1">
    <location>
        <begin position="58"/>
        <end position="68"/>
    </location>
</feature>